<feature type="compositionally biased region" description="Polar residues" evidence="1">
    <location>
        <begin position="43"/>
        <end position="59"/>
    </location>
</feature>
<reference evidence="2 3" key="1">
    <citation type="submission" date="2024-07" db="EMBL/GenBank/DDBJ databases">
        <title>Section-level genome sequencing and comparative genomics of Aspergillus sections Usti and Cavernicolus.</title>
        <authorList>
            <consortium name="Lawrence Berkeley National Laboratory"/>
            <person name="Nybo J.L."/>
            <person name="Vesth T.C."/>
            <person name="Theobald S."/>
            <person name="Frisvad J.C."/>
            <person name="Larsen T.O."/>
            <person name="Kjaerboelling I."/>
            <person name="Rothschild-Mancinelli K."/>
            <person name="Lyhne E.K."/>
            <person name="Kogle M.E."/>
            <person name="Barry K."/>
            <person name="Clum A."/>
            <person name="Na H."/>
            <person name="Ledsgaard L."/>
            <person name="Lin J."/>
            <person name="Lipzen A."/>
            <person name="Kuo A."/>
            <person name="Riley R."/>
            <person name="Mondo S."/>
            <person name="LaButti K."/>
            <person name="Haridas S."/>
            <person name="Pangalinan J."/>
            <person name="Salamov A.A."/>
            <person name="Simmons B.A."/>
            <person name="Magnuson J.K."/>
            <person name="Chen J."/>
            <person name="Drula E."/>
            <person name="Henrissat B."/>
            <person name="Wiebenga A."/>
            <person name="Lubbers R.J."/>
            <person name="Gomes A.C."/>
            <person name="Makela M.R."/>
            <person name="Stajich J."/>
            <person name="Grigoriev I.V."/>
            <person name="Mortensen U.H."/>
            <person name="De vries R.P."/>
            <person name="Baker S.E."/>
            <person name="Andersen M.R."/>
        </authorList>
    </citation>
    <scope>NUCLEOTIDE SEQUENCE [LARGE SCALE GENOMIC DNA]</scope>
    <source>
        <strain evidence="2 3">CBS 600.67</strain>
    </source>
</reference>
<feature type="compositionally biased region" description="Polar residues" evidence="1">
    <location>
        <begin position="420"/>
        <end position="431"/>
    </location>
</feature>
<feature type="region of interest" description="Disordered" evidence="1">
    <location>
        <begin position="331"/>
        <end position="350"/>
    </location>
</feature>
<feature type="compositionally biased region" description="Low complexity" evidence="1">
    <location>
        <begin position="161"/>
        <end position="173"/>
    </location>
</feature>
<organism evidence="2 3">
    <name type="scientific">Aspergillus cavernicola</name>
    <dbReference type="NCBI Taxonomy" id="176166"/>
    <lineage>
        <taxon>Eukaryota</taxon>
        <taxon>Fungi</taxon>
        <taxon>Dikarya</taxon>
        <taxon>Ascomycota</taxon>
        <taxon>Pezizomycotina</taxon>
        <taxon>Eurotiomycetes</taxon>
        <taxon>Eurotiomycetidae</taxon>
        <taxon>Eurotiales</taxon>
        <taxon>Aspergillaceae</taxon>
        <taxon>Aspergillus</taxon>
        <taxon>Aspergillus subgen. Nidulantes</taxon>
    </lineage>
</organism>
<protein>
    <submittedName>
        <fullName evidence="2">Uncharacterized protein</fullName>
    </submittedName>
</protein>
<feature type="region of interest" description="Disordered" evidence="1">
    <location>
        <begin position="290"/>
        <end position="319"/>
    </location>
</feature>
<gene>
    <name evidence="2" type="ORF">BDW59DRAFT_91086</name>
</gene>
<comment type="caution">
    <text evidence="2">The sequence shown here is derived from an EMBL/GenBank/DDBJ whole genome shotgun (WGS) entry which is preliminary data.</text>
</comment>
<keyword evidence="3" id="KW-1185">Reference proteome</keyword>
<name>A0ABR4I869_9EURO</name>
<feature type="compositionally biased region" description="Low complexity" evidence="1">
    <location>
        <begin position="333"/>
        <end position="348"/>
    </location>
</feature>
<feature type="region of interest" description="Disordered" evidence="1">
    <location>
        <begin position="407"/>
        <end position="431"/>
    </location>
</feature>
<evidence type="ECO:0000313" key="2">
    <source>
        <dbReference type="EMBL" id="KAL2823920.1"/>
    </source>
</evidence>
<accession>A0ABR4I869</accession>
<evidence type="ECO:0000256" key="1">
    <source>
        <dbReference type="SAM" id="MobiDB-lite"/>
    </source>
</evidence>
<feature type="compositionally biased region" description="Polar residues" evidence="1">
    <location>
        <begin position="130"/>
        <end position="160"/>
    </location>
</feature>
<feature type="region of interest" description="Disordered" evidence="1">
    <location>
        <begin position="40"/>
        <end position="63"/>
    </location>
</feature>
<feature type="region of interest" description="Disordered" evidence="1">
    <location>
        <begin position="486"/>
        <end position="505"/>
    </location>
</feature>
<feature type="region of interest" description="Disordered" evidence="1">
    <location>
        <begin position="257"/>
        <end position="276"/>
    </location>
</feature>
<feature type="compositionally biased region" description="Low complexity" evidence="1">
    <location>
        <begin position="408"/>
        <end position="419"/>
    </location>
</feature>
<proteinExistence type="predicted"/>
<evidence type="ECO:0000313" key="3">
    <source>
        <dbReference type="Proteomes" id="UP001610335"/>
    </source>
</evidence>
<feature type="compositionally biased region" description="Pro residues" evidence="1">
    <location>
        <begin position="177"/>
        <end position="191"/>
    </location>
</feature>
<dbReference type="EMBL" id="JBFXLS010000048">
    <property type="protein sequence ID" value="KAL2823920.1"/>
    <property type="molecule type" value="Genomic_DNA"/>
</dbReference>
<sequence length="505" mass="54374">MATPKEAVVSKKQDLEDDRLCAHSDSLEATSSSGSLIYDALRASSSTGEETAPQTQAGNNRLERVDSRMAANVAMFCSLSSESAPCHPRRNTDKFGRPPRAYMMADKLRLASTGDVVSWSPPERLHPSFVEQQQQSSTGFSPSDIGQSSPRFGSGADTTGSSKWPVSVKSPVSPALPNYPPPVRSPTPPGLPTFGSNDARVYDFRVGARPPIPNRSESLLRRLFQRASHSPSPQHDQHNQQIRTRVYAEDGTAVLGNFPPRQSGHGTNALKGLDDHPFHQRNLSLAQCDGMDAGHGEVASGGLNNTEPRPSPRGYDTDEDEATLSWLEDRLRSQSPSPQSAAAPRCAPNSTLSVPGFSTKKADSYHTCVSGIQDAILPIQNERLGTSSFVSGAYPVCLLETTQSAVPTATQETTTAQEASGKSSNDSNQTDRWLQLRRRVKSMLCCCPGLEEEQGNQSPNISTNEPAILTTNTVTQDTFLTARDCISDESQHPRADAAAESQSGP</sequence>
<dbReference type="Proteomes" id="UP001610335">
    <property type="component" value="Unassembled WGS sequence"/>
</dbReference>
<feature type="compositionally biased region" description="Basic and acidic residues" evidence="1">
    <location>
        <begin position="486"/>
        <end position="497"/>
    </location>
</feature>
<feature type="region of interest" description="Disordered" evidence="1">
    <location>
        <begin position="128"/>
        <end position="196"/>
    </location>
</feature>